<dbReference type="Pfam" id="PF21926">
    <property type="entry name" value="FeeM"/>
    <property type="match status" value="1"/>
</dbReference>
<dbReference type="Pfam" id="PF00266">
    <property type="entry name" value="Aminotran_5"/>
    <property type="match status" value="1"/>
</dbReference>
<evidence type="ECO:0000256" key="2">
    <source>
        <dbReference type="ARBA" id="ARBA00022576"/>
    </source>
</evidence>
<dbReference type="GO" id="GO:0016747">
    <property type="term" value="F:acyltransferase activity, transferring groups other than amino-acyl groups"/>
    <property type="evidence" value="ECO:0007669"/>
    <property type="project" value="InterPro"/>
</dbReference>
<dbReference type="PROSITE" id="PS51186">
    <property type="entry name" value="GNAT"/>
    <property type="match status" value="1"/>
</dbReference>
<dbReference type="SUPFAM" id="SSF55729">
    <property type="entry name" value="Acyl-CoA N-acyltransferases (Nat)"/>
    <property type="match status" value="1"/>
</dbReference>
<protein>
    <submittedName>
        <fullName evidence="6">Aminotransferase class V-fold PLP-dependent enzyme</fullName>
    </submittedName>
</protein>
<accession>A0AAU7DQ02</accession>
<dbReference type="InterPro" id="IPR000192">
    <property type="entry name" value="Aminotrans_V_dom"/>
</dbReference>
<proteinExistence type="predicted"/>
<dbReference type="GO" id="GO:0008483">
    <property type="term" value="F:transaminase activity"/>
    <property type="evidence" value="ECO:0007669"/>
    <property type="project" value="UniProtKB-KW"/>
</dbReference>
<name>A0AAU7DQ02_9BACT</name>
<dbReference type="SUPFAM" id="SSF53383">
    <property type="entry name" value="PLP-dependent transferases"/>
    <property type="match status" value="1"/>
</dbReference>
<dbReference type="InterPro" id="IPR054597">
    <property type="entry name" value="FeeM_cat"/>
</dbReference>
<dbReference type="Gene3D" id="3.90.1150.10">
    <property type="entry name" value="Aspartate Aminotransferase, domain 1"/>
    <property type="match status" value="1"/>
</dbReference>
<evidence type="ECO:0000313" key="6">
    <source>
        <dbReference type="EMBL" id="XBH19999.1"/>
    </source>
</evidence>
<keyword evidence="2 6" id="KW-0032">Aminotransferase</keyword>
<dbReference type="PANTHER" id="PTHR42778:SF1">
    <property type="entry name" value="2-AMINOETHYLPHOSPHONATE--PYRUVATE TRANSAMINASE"/>
    <property type="match status" value="1"/>
</dbReference>
<dbReference type="InterPro" id="IPR015424">
    <property type="entry name" value="PyrdxlP-dep_Trfase"/>
</dbReference>
<evidence type="ECO:0000259" key="5">
    <source>
        <dbReference type="PROSITE" id="PS51186"/>
    </source>
</evidence>
<dbReference type="InterPro" id="IPR015421">
    <property type="entry name" value="PyrdxlP-dep_Trfase_major"/>
</dbReference>
<dbReference type="InterPro" id="IPR015422">
    <property type="entry name" value="PyrdxlP-dep_Trfase_small"/>
</dbReference>
<gene>
    <name evidence="6" type="ORF">P8935_11910</name>
</gene>
<dbReference type="AlphaFoldDB" id="A0AAU7DQ02"/>
<evidence type="ECO:0000256" key="4">
    <source>
        <dbReference type="ARBA" id="ARBA00022898"/>
    </source>
</evidence>
<comment type="cofactor">
    <cofactor evidence="1">
        <name>pyridoxal 5'-phosphate</name>
        <dbReference type="ChEBI" id="CHEBI:597326"/>
    </cofactor>
</comment>
<dbReference type="RefSeq" id="WP_348265222.1">
    <property type="nucleotide sequence ID" value="NZ_CP121196.1"/>
</dbReference>
<sequence length="539" mass="59724">MLDVQFRQADSAEDIEQVHRLNHRIFSEEVGQHPRTSDGRLIDKFHDRNRYFIAICGSELVGMVSAHDGPEFSITSRLENLRALKVLRAPLEIRLLAILPKFRNRSILAGLFWQVRSYARKHHYSDLLISGIVERLSMYEKMGFKAMGPAIPCGAAAFVPMRLSLDAALERFERREQMYGARWRRSHATSLLPGPVAMSESVIEAFHQVPISHRSQRFIELYEELRRRLGELMGGLQPVVLCGSGTLANDAIAANLRCAFGNAEGLVIANGEFGERLIRQAACAGLNYRALKFGWGDAWSFRAIERELERSPRWVWVVHLETSTGVLNDLRRLTDLASQHGSAVAADCVSSLGAVDTGEAGRRLFLASGVSGKALASYAGLAFVFLSQEAIVALEGKTICPTFDLIAAVQGAGPTSTLPSPLVMSALQALRENYNNETDRAARYKHYEELGRWARGMMREVGLELLAAEKDAAPTIATFPIPSKGFAQECLTAGFRIAHESDYLRARDWGQIATMGNLDKTCLESLFSALKTYELGHEA</sequence>
<dbReference type="PANTHER" id="PTHR42778">
    <property type="entry name" value="2-AMINOETHYLPHOSPHONATE--PYRUVATE TRANSAMINASE"/>
    <property type="match status" value="1"/>
</dbReference>
<dbReference type="Gene3D" id="3.40.630.30">
    <property type="match status" value="1"/>
</dbReference>
<keyword evidence="3" id="KW-0808">Transferase</keyword>
<reference evidence="6" key="1">
    <citation type="submission" date="2023-03" db="EMBL/GenBank/DDBJ databases">
        <title>Edaphobacter sp.</title>
        <authorList>
            <person name="Huber K.J."/>
            <person name="Papendorf J."/>
            <person name="Pilke C."/>
            <person name="Bunk B."/>
            <person name="Sproeer C."/>
            <person name="Pester M."/>
        </authorList>
    </citation>
    <scope>NUCLEOTIDE SEQUENCE</scope>
    <source>
        <strain evidence="6">DSM 110680</strain>
    </source>
</reference>
<evidence type="ECO:0000256" key="1">
    <source>
        <dbReference type="ARBA" id="ARBA00001933"/>
    </source>
</evidence>
<keyword evidence="4" id="KW-0663">Pyridoxal phosphate</keyword>
<dbReference type="EMBL" id="CP121196">
    <property type="protein sequence ID" value="XBH19999.1"/>
    <property type="molecule type" value="Genomic_DNA"/>
</dbReference>
<feature type="domain" description="N-acetyltransferase" evidence="5">
    <location>
        <begin position="4"/>
        <end position="166"/>
    </location>
</feature>
<dbReference type="InterPro" id="IPR016181">
    <property type="entry name" value="Acyl_CoA_acyltransferase"/>
</dbReference>
<evidence type="ECO:0000256" key="3">
    <source>
        <dbReference type="ARBA" id="ARBA00022679"/>
    </source>
</evidence>
<dbReference type="Gene3D" id="3.40.640.10">
    <property type="entry name" value="Type I PLP-dependent aspartate aminotransferase-like (Major domain)"/>
    <property type="match status" value="1"/>
</dbReference>
<organism evidence="6">
    <name type="scientific">Telmatobacter sp. DSM 110680</name>
    <dbReference type="NCBI Taxonomy" id="3036704"/>
    <lineage>
        <taxon>Bacteria</taxon>
        <taxon>Pseudomonadati</taxon>
        <taxon>Acidobacteriota</taxon>
        <taxon>Terriglobia</taxon>
        <taxon>Terriglobales</taxon>
        <taxon>Acidobacteriaceae</taxon>
        <taxon>Telmatobacter</taxon>
    </lineage>
</organism>
<dbReference type="InterPro" id="IPR000182">
    <property type="entry name" value="GNAT_dom"/>
</dbReference>